<proteinExistence type="predicted"/>
<dbReference type="InterPro" id="IPR028011">
    <property type="entry name" value="DUF4476"/>
</dbReference>
<gene>
    <name evidence="4" type="ORF">SAMN05444266_1072</name>
</gene>
<feature type="compositionally biased region" description="Low complexity" evidence="1">
    <location>
        <begin position="247"/>
        <end position="258"/>
    </location>
</feature>
<feature type="region of interest" description="Disordered" evidence="1">
    <location>
        <begin position="372"/>
        <end position="394"/>
    </location>
</feature>
<evidence type="ECO:0000313" key="4">
    <source>
        <dbReference type="EMBL" id="SHM20991.1"/>
    </source>
</evidence>
<organism evidence="4 5">
    <name type="scientific">Chitinophaga jiangningensis</name>
    <dbReference type="NCBI Taxonomy" id="1419482"/>
    <lineage>
        <taxon>Bacteria</taxon>
        <taxon>Pseudomonadati</taxon>
        <taxon>Bacteroidota</taxon>
        <taxon>Chitinophagia</taxon>
        <taxon>Chitinophagales</taxon>
        <taxon>Chitinophagaceae</taxon>
        <taxon>Chitinophaga</taxon>
    </lineage>
</organism>
<feature type="chain" id="PRO_5009926342" description="DUF4476 domain-containing protein" evidence="2">
    <location>
        <begin position="23"/>
        <end position="500"/>
    </location>
</feature>
<evidence type="ECO:0000256" key="2">
    <source>
        <dbReference type="SAM" id="SignalP"/>
    </source>
</evidence>
<protein>
    <recommendedName>
        <fullName evidence="3">DUF4476 domain-containing protein</fullName>
    </recommendedName>
</protein>
<dbReference type="RefSeq" id="WP_083550253.1">
    <property type="nucleotide sequence ID" value="NZ_FRBL01000007.1"/>
</dbReference>
<evidence type="ECO:0000313" key="5">
    <source>
        <dbReference type="Proteomes" id="UP000184420"/>
    </source>
</evidence>
<name>A0A1M7GXB2_9BACT</name>
<keyword evidence="2" id="KW-0732">Signal</keyword>
<keyword evidence="5" id="KW-1185">Reference proteome</keyword>
<evidence type="ECO:0000256" key="1">
    <source>
        <dbReference type="SAM" id="MobiDB-lite"/>
    </source>
</evidence>
<dbReference type="EMBL" id="FRBL01000007">
    <property type="protein sequence ID" value="SHM20991.1"/>
    <property type="molecule type" value="Genomic_DNA"/>
</dbReference>
<dbReference type="STRING" id="1419482.SAMN05444266_1072"/>
<sequence length="500" mass="55087">MLFNYRTVFAVCVCLLFGTVLRAQNEQRQHYYVYIQSEKGQPFYVKHNGQVLSSSERGYLILPKLNNGTTPITVGFPKNEAPEQHFDLKVGQKDQGFLLKKATANAYTLYNLQTFRELKSDNLLLAAGETKKEEEPETAVAETTDTAKETLTKMQGDLETALGSTATITGPAKKPAKSGNGFASALDKVVVSGDDREEVIQEEVAAAAPKPSVKKPMNEVKEKLERAPLTDEEKAILAEVMAEESRTAASEAAAADVAKAGEEGESKKSRRNKKKENNPDFIDFQEEAKPAAAAAVPVEVPVAAEEVTSPKKKKKKQETDIRTGEIVTDTSGYGVAIYDQPEESASKKRRRKNATAEEAVPVAVTEGVAVEAEPVSPKRKKKTEEVAEATEDKPAASARLINSDCGNIMDEGTFKKLLRKFVSSSSDDGMLDVFRKQTRNYCMETSQIKTLAQLVVGEDARYRLLDMAYSKTYDTEKYGSLESVLTDNYYKGRFKAMLHK</sequence>
<dbReference type="AlphaFoldDB" id="A0A1M7GXB2"/>
<feature type="domain" description="DUF4476" evidence="3">
    <location>
        <begin position="409"/>
        <end position="498"/>
    </location>
</feature>
<accession>A0A1M7GXB2</accession>
<evidence type="ECO:0000259" key="3">
    <source>
        <dbReference type="Pfam" id="PF14771"/>
    </source>
</evidence>
<dbReference type="OrthoDB" id="653675at2"/>
<feature type="region of interest" description="Disordered" evidence="1">
    <location>
        <begin position="304"/>
        <end position="323"/>
    </location>
</feature>
<dbReference type="Proteomes" id="UP000184420">
    <property type="component" value="Unassembled WGS sequence"/>
</dbReference>
<dbReference type="Pfam" id="PF14771">
    <property type="entry name" value="DUF4476"/>
    <property type="match status" value="1"/>
</dbReference>
<feature type="signal peptide" evidence="2">
    <location>
        <begin position="1"/>
        <end position="22"/>
    </location>
</feature>
<reference evidence="4 5" key="1">
    <citation type="submission" date="2016-11" db="EMBL/GenBank/DDBJ databases">
        <authorList>
            <person name="Jaros S."/>
            <person name="Januszkiewicz K."/>
            <person name="Wedrychowicz H."/>
        </authorList>
    </citation>
    <scope>NUCLEOTIDE SEQUENCE [LARGE SCALE GENOMIC DNA]</scope>
    <source>
        <strain evidence="4 5">DSM 27406</strain>
    </source>
</reference>
<feature type="compositionally biased region" description="Basic and acidic residues" evidence="1">
    <location>
        <begin position="382"/>
        <end position="394"/>
    </location>
</feature>
<feature type="region of interest" description="Disordered" evidence="1">
    <location>
        <begin position="247"/>
        <end position="295"/>
    </location>
</feature>